<comment type="caution">
    <text evidence="2">The sequence shown here is derived from an EMBL/GenBank/DDBJ whole genome shotgun (WGS) entry which is preliminary data.</text>
</comment>
<feature type="chain" id="PRO_5046176868" description="Cell wall-binding repeat-containing protein" evidence="1">
    <location>
        <begin position="39"/>
        <end position="718"/>
    </location>
</feature>
<dbReference type="InterPro" id="IPR011042">
    <property type="entry name" value="6-blade_b-propeller_TolB-like"/>
</dbReference>
<organism evidence="2 3">
    <name type="scientific">Pedococcus aerophilus</name>
    <dbReference type="NCBI Taxonomy" id="436356"/>
    <lineage>
        <taxon>Bacteria</taxon>
        <taxon>Bacillati</taxon>
        <taxon>Actinomycetota</taxon>
        <taxon>Actinomycetes</taxon>
        <taxon>Micrococcales</taxon>
        <taxon>Intrasporangiaceae</taxon>
        <taxon>Pedococcus</taxon>
    </lineage>
</organism>
<keyword evidence="3" id="KW-1185">Reference proteome</keyword>
<feature type="signal peptide" evidence="1">
    <location>
        <begin position="1"/>
        <end position="38"/>
    </location>
</feature>
<keyword evidence="1" id="KW-0732">Signal</keyword>
<proteinExistence type="predicted"/>
<dbReference type="RefSeq" id="WP_344195910.1">
    <property type="nucleotide sequence ID" value="NZ_BAAARN010000005.1"/>
</dbReference>
<name>A0ABN3UWW4_9MICO</name>
<dbReference type="Gene3D" id="3.40.50.12090">
    <property type="match status" value="2"/>
</dbReference>
<reference evidence="2 3" key="1">
    <citation type="journal article" date="2019" name="Int. J. Syst. Evol. Microbiol.">
        <title>The Global Catalogue of Microorganisms (GCM) 10K type strain sequencing project: providing services to taxonomists for standard genome sequencing and annotation.</title>
        <authorList>
            <consortium name="The Broad Institute Genomics Platform"/>
            <consortium name="The Broad Institute Genome Sequencing Center for Infectious Disease"/>
            <person name="Wu L."/>
            <person name="Ma J."/>
        </authorList>
    </citation>
    <scope>NUCLEOTIDE SEQUENCE [LARGE SCALE GENOMIC DNA]</scope>
    <source>
        <strain evidence="2 3">JCM 16378</strain>
    </source>
</reference>
<accession>A0ABN3UWW4</accession>
<sequence>MNLPVRTHIPARRALAFGLGTALLATATGVCATTPASAATGQGWDPTLHSLPWVPPTSVDGEITVALVSGTDPASGRVVSFRREGSRVDYSTSYSAKDVAWAPGGDALARVGAGGFDVSGGSQPHEFVPVVNRSVPGLWSPFGESTTATALGSGPITVRAAWSGANRSDALTPALATDPGVAAPTPDGLSVVLTVADPVSGLRDLATVEVDLPRSGNPYGGTPLNAPVPLGFGDLDAHDPVVSNDGTLAFVGTGDDGPAVFVVEGADGPVQVALLGEACEGQRPTFSPSGRSLAFVAAAPDCGTSALTVLDKVGDTFVGATGQVVVTSSDEVVGATGRSFATPSWRAVTANAAADRLGGSNRISTGISASRYGWPDGSEGAILASSESFPDALVAGPLAGAYGAPLLINPRAKLDPRVLAELKRLTEDAVDPFVYIVGGEGVISKDVRNALAAQGFRVFRISGADRFATSVAVAQTLDKATSSFPAGSRTSAFLADGTNFPDALSAGPPASLFYAPVLLSKGTAVPASVKTYVNGRSAITKVHAIGGQAVQAVDTFGSRAGERIAGADRFATSASVAQRWFPGSSGIGYANGTSFPDAVTGGAVMAALQQPLLLVSPTSVPYSVNYVARSLRSSTDDVVVFGGTGVVSDVVLRNVASTAGTQTALWGRDVEALDNPLWDQAQGVATRKAPSRLKTADARAEVTRSTTDALPRLKFTQR</sequence>
<evidence type="ECO:0008006" key="4">
    <source>
        <dbReference type="Google" id="ProtNLM"/>
    </source>
</evidence>
<dbReference type="SUPFAM" id="SSF82171">
    <property type="entry name" value="DPP6 N-terminal domain-like"/>
    <property type="match status" value="1"/>
</dbReference>
<dbReference type="PANTHER" id="PTHR30032">
    <property type="entry name" value="N-ACETYLMURAMOYL-L-ALANINE AMIDASE-RELATED"/>
    <property type="match status" value="1"/>
</dbReference>
<evidence type="ECO:0000313" key="3">
    <source>
        <dbReference type="Proteomes" id="UP001501326"/>
    </source>
</evidence>
<evidence type="ECO:0000313" key="2">
    <source>
        <dbReference type="EMBL" id="GAA2739416.1"/>
    </source>
</evidence>
<protein>
    <recommendedName>
        <fullName evidence="4">Cell wall-binding repeat-containing protein</fullName>
    </recommendedName>
</protein>
<dbReference type="InterPro" id="IPR051922">
    <property type="entry name" value="Bact_Sporulation_Assoc"/>
</dbReference>
<dbReference type="InterPro" id="IPR007253">
    <property type="entry name" value="Cell_wall-bd_2"/>
</dbReference>
<dbReference type="Gene3D" id="2.120.10.30">
    <property type="entry name" value="TolB, C-terminal domain"/>
    <property type="match status" value="1"/>
</dbReference>
<dbReference type="PANTHER" id="PTHR30032:SF8">
    <property type="entry name" value="GERMINATION-SPECIFIC N-ACETYLMURAMOYL-L-ALANINE AMIDASE"/>
    <property type="match status" value="1"/>
</dbReference>
<gene>
    <name evidence="2" type="ORF">GCM10009867_35390</name>
</gene>
<dbReference type="Pfam" id="PF04122">
    <property type="entry name" value="CW_binding_2"/>
    <property type="match status" value="3"/>
</dbReference>
<evidence type="ECO:0000256" key="1">
    <source>
        <dbReference type="SAM" id="SignalP"/>
    </source>
</evidence>
<dbReference type="EMBL" id="BAAARN010000005">
    <property type="protein sequence ID" value="GAA2739416.1"/>
    <property type="molecule type" value="Genomic_DNA"/>
</dbReference>
<dbReference type="Proteomes" id="UP001501326">
    <property type="component" value="Unassembled WGS sequence"/>
</dbReference>